<keyword evidence="4" id="KW-0472">Membrane</keyword>
<dbReference type="GeneID" id="7846297"/>
<proteinExistence type="predicted"/>
<keyword evidence="1 2" id="KW-0175">Coiled coil</keyword>
<keyword evidence="6" id="KW-1185">Reference proteome</keyword>
<evidence type="ECO:0000313" key="6">
    <source>
        <dbReference type="Proteomes" id="UP000009168"/>
    </source>
</evidence>
<feature type="transmembrane region" description="Helical" evidence="4">
    <location>
        <begin position="2325"/>
        <end position="2347"/>
    </location>
</feature>
<dbReference type="PANTHER" id="PTHR23158:SF33">
    <property type="entry name" value="TRANSPORT AND GOLGI ORGANIZATION PROTEIN 1"/>
    <property type="match status" value="1"/>
</dbReference>
<dbReference type="SUPFAM" id="SSF52047">
    <property type="entry name" value="RNI-like"/>
    <property type="match status" value="2"/>
</dbReference>
<name>I7M362_TETTS</name>
<dbReference type="PANTHER" id="PTHR23158">
    <property type="entry name" value="MELANOMA INHIBITORY ACTIVITY-RELATED"/>
    <property type="match status" value="1"/>
</dbReference>
<reference evidence="6" key="1">
    <citation type="journal article" date="2006" name="PLoS Biol.">
        <title>Macronuclear genome sequence of the ciliate Tetrahymena thermophila, a model eukaryote.</title>
        <authorList>
            <person name="Eisen J.A."/>
            <person name="Coyne R.S."/>
            <person name="Wu M."/>
            <person name="Wu D."/>
            <person name="Thiagarajan M."/>
            <person name="Wortman J.R."/>
            <person name="Badger J.H."/>
            <person name="Ren Q."/>
            <person name="Amedeo P."/>
            <person name="Jones K.M."/>
            <person name="Tallon L.J."/>
            <person name="Delcher A.L."/>
            <person name="Salzberg S.L."/>
            <person name="Silva J.C."/>
            <person name="Haas B.J."/>
            <person name="Majoros W.H."/>
            <person name="Farzad M."/>
            <person name="Carlton J.M."/>
            <person name="Smith R.K. Jr."/>
            <person name="Garg J."/>
            <person name="Pearlman R.E."/>
            <person name="Karrer K.M."/>
            <person name="Sun L."/>
            <person name="Manning G."/>
            <person name="Elde N.C."/>
            <person name="Turkewitz A.P."/>
            <person name="Asai D.J."/>
            <person name="Wilkes D.E."/>
            <person name="Wang Y."/>
            <person name="Cai H."/>
            <person name="Collins K."/>
            <person name="Stewart B.A."/>
            <person name="Lee S.R."/>
            <person name="Wilamowska K."/>
            <person name="Weinberg Z."/>
            <person name="Ruzzo W.L."/>
            <person name="Wloga D."/>
            <person name="Gaertig J."/>
            <person name="Frankel J."/>
            <person name="Tsao C.-C."/>
            <person name="Gorovsky M.A."/>
            <person name="Keeling P.J."/>
            <person name="Waller R.F."/>
            <person name="Patron N.J."/>
            <person name="Cherry J.M."/>
            <person name="Stover N.A."/>
            <person name="Krieger C.J."/>
            <person name="del Toro C."/>
            <person name="Ryder H.F."/>
            <person name="Williamson S.C."/>
            <person name="Barbeau R.A."/>
            <person name="Hamilton E.P."/>
            <person name="Orias E."/>
        </authorList>
    </citation>
    <scope>NUCLEOTIDE SEQUENCE [LARGE SCALE GENOMIC DNA]</scope>
    <source>
        <strain evidence="6">SB210</strain>
    </source>
</reference>
<accession>I7M362</accession>
<evidence type="ECO:0000256" key="3">
    <source>
        <dbReference type="SAM" id="MobiDB-lite"/>
    </source>
</evidence>
<dbReference type="KEGG" id="tet:TTHERM_00727710"/>
<dbReference type="GO" id="GO:0070971">
    <property type="term" value="C:endoplasmic reticulum exit site"/>
    <property type="evidence" value="ECO:0007669"/>
    <property type="project" value="TreeGrafter"/>
</dbReference>
<keyword evidence="4 5" id="KW-0812">Transmembrane</keyword>
<dbReference type="GO" id="GO:0006888">
    <property type="term" value="P:endoplasmic reticulum to Golgi vesicle-mediated transport"/>
    <property type="evidence" value="ECO:0007669"/>
    <property type="project" value="TreeGrafter"/>
</dbReference>
<dbReference type="EMBL" id="GG662537">
    <property type="protein sequence ID" value="EAS02411.2"/>
    <property type="molecule type" value="Genomic_DNA"/>
</dbReference>
<dbReference type="InterPro" id="IPR051500">
    <property type="entry name" value="cTAGE_MIA/OTOR"/>
</dbReference>
<dbReference type="Gene3D" id="3.80.10.10">
    <property type="entry name" value="Ribonuclease Inhibitor"/>
    <property type="match status" value="2"/>
</dbReference>
<evidence type="ECO:0000313" key="5">
    <source>
        <dbReference type="EMBL" id="EAS02411.2"/>
    </source>
</evidence>
<dbReference type="GO" id="GO:0035459">
    <property type="term" value="P:vesicle cargo loading"/>
    <property type="evidence" value="ECO:0007669"/>
    <property type="project" value="TreeGrafter"/>
</dbReference>
<protein>
    <submittedName>
        <fullName evidence="5">Transmembrane protein, putative</fullName>
    </submittedName>
</protein>
<dbReference type="GO" id="GO:0009306">
    <property type="term" value="P:protein secretion"/>
    <property type="evidence" value="ECO:0007669"/>
    <property type="project" value="TreeGrafter"/>
</dbReference>
<feature type="transmembrane region" description="Helical" evidence="4">
    <location>
        <begin position="2444"/>
        <end position="2465"/>
    </location>
</feature>
<feature type="region of interest" description="Disordered" evidence="3">
    <location>
        <begin position="1412"/>
        <end position="1522"/>
    </location>
</feature>
<dbReference type="InParanoid" id="I7M362"/>
<feature type="region of interest" description="Disordered" evidence="3">
    <location>
        <begin position="1005"/>
        <end position="1054"/>
    </location>
</feature>
<feature type="compositionally biased region" description="Basic and acidic residues" evidence="3">
    <location>
        <begin position="1008"/>
        <end position="1025"/>
    </location>
</feature>
<keyword evidence="4" id="KW-1133">Transmembrane helix</keyword>
<feature type="transmembrane region" description="Helical" evidence="4">
    <location>
        <begin position="2256"/>
        <end position="2276"/>
    </location>
</feature>
<dbReference type="RefSeq" id="XP_001022656.2">
    <property type="nucleotide sequence ID" value="XM_001022656.2"/>
</dbReference>
<evidence type="ECO:0000256" key="2">
    <source>
        <dbReference type="SAM" id="Coils"/>
    </source>
</evidence>
<feature type="compositionally biased region" description="Low complexity" evidence="3">
    <location>
        <begin position="1029"/>
        <end position="1042"/>
    </location>
</feature>
<dbReference type="eggNOG" id="ENOG502QPW5">
    <property type="taxonomic scope" value="Eukaryota"/>
</dbReference>
<dbReference type="GO" id="GO:0005789">
    <property type="term" value="C:endoplasmic reticulum membrane"/>
    <property type="evidence" value="ECO:0007669"/>
    <property type="project" value="TreeGrafter"/>
</dbReference>
<feature type="transmembrane region" description="Helical" evidence="4">
    <location>
        <begin position="2193"/>
        <end position="2214"/>
    </location>
</feature>
<gene>
    <name evidence="5" type="ORF">TTHERM_00727710</name>
</gene>
<feature type="compositionally biased region" description="Basic residues" evidence="3">
    <location>
        <begin position="1495"/>
        <end position="1517"/>
    </location>
</feature>
<dbReference type="InterPro" id="IPR032675">
    <property type="entry name" value="LRR_dom_sf"/>
</dbReference>
<organism evidence="5 6">
    <name type="scientific">Tetrahymena thermophila (strain SB210)</name>
    <dbReference type="NCBI Taxonomy" id="312017"/>
    <lineage>
        <taxon>Eukaryota</taxon>
        <taxon>Sar</taxon>
        <taxon>Alveolata</taxon>
        <taxon>Ciliophora</taxon>
        <taxon>Intramacronucleata</taxon>
        <taxon>Oligohymenophorea</taxon>
        <taxon>Hymenostomatida</taxon>
        <taxon>Tetrahymenina</taxon>
        <taxon>Tetrahymenidae</taxon>
        <taxon>Tetrahymena</taxon>
    </lineage>
</organism>
<feature type="coiled-coil region" evidence="2">
    <location>
        <begin position="393"/>
        <end position="425"/>
    </location>
</feature>
<feature type="transmembrane region" description="Helical" evidence="4">
    <location>
        <begin position="2226"/>
        <end position="2244"/>
    </location>
</feature>
<sequence length="2533" mass="299978">MNSNSNQKPDGQILKKQATLQRLNSRINEQFIKSKLLQMKNDYKQKKFHNQIPSRSILICQDEQDNLRSFFVQNSANIDNKIEEKEKYVGEIQNFISVDDKNNEEYEEDISDVESNKDDNQDDFIQESQLISDKAEKEYLEECQLGQIKLKQIESVALNEKIYDNNKEKETDQLTNNEKSLQLRNKLSGSKTNIIQKQQHNDEQNIQLPQQNNLSQTKQQQSGQMKNSTINQKKLIEFNIKIIMKNQKQDKNLILEYGDFLDLIEEVTFENIRTINVFKILKVFQRIKILRVVYSIFDINSCRQYIFDCKNYLENIFFLRSSPAVFSSRIFKKADQIENITRESAMFIMFQQDYLKIQYIEQIDQIVLDLLELNTFQSVRIIQNYNPLILVDYQQLLGEYRQLILQNTNEEDQKSKNTLQDFEEDQYLSRLEEGTADFYNYLFLDIKNEESLNDEEKNQLKQIKFYKSVSSIEQDIFRKKKFDSFVIEKRFSSKKNPKKVKTRIELIINKFHFEDIPSFIYLTTIIDQYSSIITSIKFMRLGRIKDNLFSMLFQKLRDLDRIQVLLFYDTALYPQNLEEIKLFMNWQLGKVKKIGFVQNFLNQLDLNFLFDTSLTKYPRNNQQLNDIYFLKYFNSNLVKSYSLIMIDQNYISQNLQSLVQQNLKPISQKGIYYNPNLGYDFKFNQAKLETLDLKTQWLSIKHSIENDQIEDLQIEYYNDFLIDNKNEVGHNFDLTIYSRKSLKDIDINLIYFNINQVERVLSLRNKIGMYCLKILSNIDNYLKNLKLRDLLVQKYVGSTLTIVNLDILFVPTLENISLFLQSEIAQLSQGLNKCAPYLKRFKISGDVGQLIPMNNLLKGVDWSKFKQLQKIIFSRCNFDEESLFELFNSLNDTSLEKIKLVSIKCSEKFLYAIDWKRFKQINFIELTSVIFNIKNDNKSFYVTDICEPIAHQLKTLNFNRINIPQHYLGAFNPSKYTNLTSFKASKFFQNYQNMLQMVNIKQLQQKNDNGEKQKKDENANQKKNIELSNQNNTQKNDTNNQEGNEEEEEVLDHEQKTAKIYQKIQNQIIKDAIKEDDKKQLFVQKQDELTDQIVYKSFDRISIKLNSDYIFSQYNCENVDLKYLDMCVKSINLTTLSPSQLTNYDQKIIFSKLQNVEEIFCWQNFNDKEAKKHNSQLESIINQLSNQLKVLDLRRSSISLVKIFDSQNQKQFSQLKILKVTRSFFFSFKRIQAFIDRISSTIECIEILNITESQQNQTKKDNQIIDFSKLVNLRTFIIHDSINNQVQKPLQTLPKQIQNLKLFSLKQNLDFLQINEFKQLTNLTISNNQNLIQKNKSFFDQKNKSIKFLCLKNNSLRMQQLENLKINNLENLETLILNHNPLYKDNLDNYASFFNSEESFDSLKQEEIFQGENQYASDQEEEESNTDEDEEEDDDDDHDEQEEDDDDDEEEEEEDSENEENESQYEDSEINSDEENSEEDEERSGEDSSQDLSIKKKKKVQKKQNKQKKLKKMKISKQNKNVNPKKSGFKFFQILESFKSSLINLCMRNCNITEEIFDKVDFTNFKQLSKLDISRNNNFFLQNKQIFKNMLNQISWNLQELNVGQTNICLENNLSNFDFTKLQKLSIFKAKWALKIFKSSQSNQTFQSKEALLFMNAIISQLSQIQLTELVIGANWQQASKLKFLDISNMNLEKFLEVQRRDQVIELQKLIQNVGKRLEVLNMNQLMIQAQELEMINWQNLINLKLLNISNIDCFEQNFHIIGKITEKMIKLEQMILKDEGIEEQILTLPWKNFSNIRKVILEKDQQTNIYYYSFQNNIFKSYLKNDYSFAMMPLQLFNARILNPSHAYYQQYLKLQNEKEDFSNKNHLNRLEQNQQKTLILDRIKYNFPFQPLSEIDEKYASQMSYSTYGMVMWNLVRFDILLKADLNQLQKILSQQAFNQKIIYFNNINCYLFFIFSKINDESFLGLILNSYLLESNQIETVFIQQLNDDKFFYSGSINISVIYKLMDIFFNRPTKRIILSYSLNLNRNQIMNELTSSSQKESLYEEEQFSSSFQENLDQNSQKFDKIVELNRNLNFINEYTMLDFLNFAPSQELNLSNYSIQFFKYLYLIQMYSPYSYKTTINYSIDSLSNNSISARLLKILYQRGKNGKLYKFLNLFYQDTTFYKFDESVILLNTKLSLSKENIFLKQLMLFMIPIYYFICIFGPLYFTYRQDLIDSCGKGLSWHSYYVYLAFAIISFLMEYSLYSKILSTTSHLIPAASITPSTSLIGILLSEIKKVINQNRSYLYIFSLASSQITRYNYFTDIGFIVSCYQCQRPKLMIASIVFVGLHTLINLIYYILLLFQKSKKFLIPTSEIDKFYQISTLLEFHAVSDTLDLISPSNVVVFPVFLRKISLFRLRTIAGIAFNGRIYNAIQRFLLEDFPQLIIQIIFLILENKANINIILSFVATIVTLLISMYKFLSIRPSTINQLDFDFLNQTKKENSWKFEKKIHQLSKKTNQNIIDNIKKLNRNTEYSQILNDFYKFNQLD</sequence>
<dbReference type="Proteomes" id="UP000009168">
    <property type="component" value="Unassembled WGS sequence"/>
</dbReference>
<evidence type="ECO:0000256" key="1">
    <source>
        <dbReference type="ARBA" id="ARBA00023054"/>
    </source>
</evidence>
<feature type="compositionally biased region" description="Acidic residues" evidence="3">
    <location>
        <begin position="1418"/>
        <end position="1484"/>
    </location>
</feature>
<evidence type="ECO:0000256" key="4">
    <source>
        <dbReference type="SAM" id="Phobius"/>
    </source>
</evidence>